<sequence length="144" mass="15944">MAAGRHLLCNRFVAAAFLAAQKEAGHVARLVRGFLPRCVQSCDVDDLVHQIDDLGGRLRSGPGIVEHRLPVVRRISHGEERCDVNRVFLIRQQTLKLDGLVLRTNCGLAAVVLGQWAGDDRDGVHGRWVFQRPLCHDHSIGRTG</sequence>
<proteinExistence type="predicted"/>
<organism evidence="1">
    <name type="scientific">Ixodes ricinus</name>
    <name type="common">Common tick</name>
    <name type="synonym">Acarus ricinus</name>
    <dbReference type="NCBI Taxonomy" id="34613"/>
    <lineage>
        <taxon>Eukaryota</taxon>
        <taxon>Metazoa</taxon>
        <taxon>Ecdysozoa</taxon>
        <taxon>Arthropoda</taxon>
        <taxon>Chelicerata</taxon>
        <taxon>Arachnida</taxon>
        <taxon>Acari</taxon>
        <taxon>Parasitiformes</taxon>
        <taxon>Ixodida</taxon>
        <taxon>Ixodoidea</taxon>
        <taxon>Ixodidae</taxon>
        <taxon>Ixodinae</taxon>
        <taxon>Ixodes</taxon>
    </lineage>
</organism>
<dbReference type="AlphaFoldDB" id="A0A6B0UUT4"/>
<evidence type="ECO:0000313" key="1">
    <source>
        <dbReference type="EMBL" id="MXU93311.1"/>
    </source>
</evidence>
<protein>
    <submittedName>
        <fullName evidence="1">Uncharacterized protein</fullName>
    </submittedName>
</protein>
<name>A0A6B0UUT4_IXORI</name>
<reference evidence="1" key="1">
    <citation type="submission" date="2019-12" db="EMBL/GenBank/DDBJ databases">
        <title>An insight into the sialome of adult female Ixodes ricinus ticks feeding for 6 days.</title>
        <authorList>
            <person name="Perner J."/>
            <person name="Ribeiro J.M.C."/>
        </authorList>
    </citation>
    <scope>NUCLEOTIDE SEQUENCE</scope>
    <source>
        <strain evidence="1">Semi-engorged</strain>
        <tissue evidence="1">Salivary glands</tissue>
    </source>
</reference>
<accession>A0A6B0UUT4</accession>
<dbReference type="EMBL" id="GIFC01011228">
    <property type="protein sequence ID" value="MXU93311.1"/>
    <property type="molecule type" value="Transcribed_RNA"/>
</dbReference>